<evidence type="ECO:0008006" key="3">
    <source>
        <dbReference type="Google" id="ProtNLM"/>
    </source>
</evidence>
<reference evidence="1 2" key="1">
    <citation type="submission" date="2024-09" db="EMBL/GenBank/DDBJ databases">
        <title>Chromosome-scale assembly of Riccia fluitans.</title>
        <authorList>
            <person name="Paukszto L."/>
            <person name="Sawicki J."/>
            <person name="Karawczyk K."/>
            <person name="Piernik-Szablinska J."/>
            <person name="Szczecinska M."/>
            <person name="Mazdziarz M."/>
        </authorList>
    </citation>
    <scope>NUCLEOTIDE SEQUENCE [LARGE SCALE GENOMIC DNA]</scope>
    <source>
        <strain evidence="1">Rf_01</strain>
        <tissue evidence="1">Aerial parts of the thallus</tissue>
    </source>
</reference>
<keyword evidence="2" id="KW-1185">Reference proteome</keyword>
<dbReference type="PANTHER" id="PTHR11439">
    <property type="entry name" value="GAG-POL-RELATED RETROTRANSPOSON"/>
    <property type="match status" value="1"/>
</dbReference>
<evidence type="ECO:0000313" key="2">
    <source>
        <dbReference type="Proteomes" id="UP001605036"/>
    </source>
</evidence>
<dbReference type="AlphaFoldDB" id="A0ABD1XSR7"/>
<evidence type="ECO:0000313" key="1">
    <source>
        <dbReference type="EMBL" id="KAL2612002.1"/>
    </source>
</evidence>
<sequence>MLERFNMLDAKFVSTPLVNHFKHQFSIAFCPLNAAEKGLMSKVPYESAVGNLMYLMVCTRPDITYALGKVSKYMANPWKVHWKAMKWILRYIKGTMGYGLLFDTHSH</sequence>
<name>A0ABD1XSR7_9MARC</name>
<comment type="caution">
    <text evidence="1">The sequence shown here is derived from an EMBL/GenBank/DDBJ whole genome shotgun (WGS) entry which is preliminary data.</text>
</comment>
<dbReference type="Proteomes" id="UP001605036">
    <property type="component" value="Unassembled WGS sequence"/>
</dbReference>
<gene>
    <name evidence="1" type="ORF">R1flu_023694</name>
</gene>
<dbReference type="PANTHER" id="PTHR11439:SF491">
    <property type="entry name" value="INTEGRASE CATALYTIC DOMAIN-CONTAINING PROTEIN"/>
    <property type="match status" value="1"/>
</dbReference>
<accession>A0ABD1XSR7</accession>
<dbReference type="EMBL" id="JBHFFA010000007">
    <property type="protein sequence ID" value="KAL2612002.1"/>
    <property type="molecule type" value="Genomic_DNA"/>
</dbReference>
<proteinExistence type="predicted"/>
<organism evidence="1 2">
    <name type="scientific">Riccia fluitans</name>
    <dbReference type="NCBI Taxonomy" id="41844"/>
    <lineage>
        <taxon>Eukaryota</taxon>
        <taxon>Viridiplantae</taxon>
        <taxon>Streptophyta</taxon>
        <taxon>Embryophyta</taxon>
        <taxon>Marchantiophyta</taxon>
        <taxon>Marchantiopsida</taxon>
        <taxon>Marchantiidae</taxon>
        <taxon>Marchantiales</taxon>
        <taxon>Ricciaceae</taxon>
        <taxon>Riccia</taxon>
    </lineage>
</organism>
<protein>
    <recommendedName>
        <fullName evidence="3">Retrovirus-related Pol polyprotein from transposon TNT 1-94</fullName>
    </recommendedName>
</protein>